<dbReference type="PANTHER" id="PTHR22604:SF105">
    <property type="entry name" value="TRANS-1,2-DIHYDROBENZENE-1,2-DIOL DEHYDROGENASE"/>
    <property type="match status" value="1"/>
</dbReference>
<evidence type="ECO:0000256" key="2">
    <source>
        <dbReference type="ARBA" id="ARBA00023002"/>
    </source>
</evidence>
<dbReference type="Pfam" id="PF01408">
    <property type="entry name" value="GFO_IDH_MocA"/>
    <property type="match status" value="1"/>
</dbReference>
<dbReference type="GO" id="GO:0016491">
    <property type="term" value="F:oxidoreductase activity"/>
    <property type="evidence" value="ECO:0007669"/>
    <property type="project" value="UniProtKB-KW"/>
</dbReference>
<dbReference type="InterPro" id="IPR050984">
    <property type="entry name" value="Gfo/Idh/MocA_domain"/>
</dbReference>
<dbReference type="Pfam" id="PF02894">
    <property type="entry name" value="GFO_IDH_MocA_C"/>
    <property type="match status" value="1"/>
</dbReference>
<evidence type="ECO:0000313" key="6">
    <source>
        <dbReference type="Proteomes" id="UP000075635"/>
    </source>
</evidence>
<dbReference type="EMBL" id="JEMB01001214">
    <property type="protein sequence ID" value="KYF89528.1"/>
    <property type="molecule type" value="Genomic_DNA"/>
</dbReference>
<feature type="domain" description="Gfo/Idh/MocA-like oxidoreductase N-terminal" evidence="3">
    <location>
        <begin position="77"/>
        <end position="200"/>
    </location>
</feature>
<dbReference type="Proteomes" id="UP000075635">
    <property type="component" value="Unassembled WGS sequence"/>
</dbReference>
<dbReference type="PRINTS" id="PR01775">
    <property type="entry name" value="GLFROXRDTASE"/>
</dbReference>
<dbReference type="GO" id="GO:0000166">
    <property type="term" value="F:nucleotide binding"/>
    <property type="evidence" value="ECO:0007669"/>
    <property type="project" value="InterPro"/>
</dbReference>
<evidence type="ECO:0000256" key="1">
    <source>
        <dbReference type="ARBA" id="ARBA00010928"/>
    </source>
</evidence>
<gene>
    <name evidence="5" type="ORF">BE17_21970</name>
</gene>
<evidence type="ECO:0008006" key="7">
    <source>
        <dbReference type="Google" id="ProtNLM"/>
    </source>
</evidence>
<sequence length="430" mass="47175">MVELADKVSRRGLLRTAGGVAVAGAIAKLGAACARAESNAGASPDSPAPVKLPRLMAPTERESEEMPAPLAPDKRVGYAIVGLGRLSLEEILPAFGQCKYARPTALVSGDAQKAAQVAGQYGIDPKSVYSYETFDRLKDNKAVDVVYIVLPNSMHHEYTIRAAQAGKHVLCEKPMANTSAECVEMIDACKKAGRKLMVAYRLQYEPHHREMIRLCRSKALGPIKTITAVNAQNQGDPNQWRLKKALAGGGALPDIGIYCLNATRYLTGEEPIEVLGSVYSTPDDPRFREVDETVDFFLRFPSGARGVCSTSYSCHVSKRFRVMGPEGWAEMDPAFPYRGLRIRVSRKTPDRPIEDTSEWKLDEKNHFALEMDHFAQCVRNDKQAHTPGEEGLQDMRLMEAIYTSAREGRPVKLEPVAGLDAFRGPAPEGS</sequence>
<dbReference type="SUPFAM" id="SSF55347">
    <property type="entry name" value="Glyceraldehyde-3-phosphate dehydrogenase-like, C-terminal domain"/>
    <property type="match status" value="1"/>
</dbReference>
<dbReference type="Gene3D" id="3.40.50.720">
    <property type="entry name" value="NAD(P)-binding Rossmann-like Domain"/>
    <property type="match status" value="1"/>
</dbReference>
<dbReference type="PROSITE" id="PS51318">
    <property type="entry name" value="TAT"/>
    <property type="match status" value="1"/>
</dbReference>
<evidence type="ECO:0000259" key="4">
    <source>
        <dbReference type="Pfam" id="PF02894"/>
    </source>
</evidence>
<dbReference type="Gene3D" id="3.30.360.10">
    <property type="entry name" value="Dihydrodipicolinate Reductase, domain 2"/>
    <property type="match status" value="1"/>
</dbReference>
<dbReference type="InterPro" id="IPR006311">
    <property type="entry name" value="TAT_signal"/>
</dbReference>
<reference evidence="5 6" key="1">
    <citation type="submission" date="2014-02" db="EMBL/GenBank/DDBJ databases">
        <title>The small core and large imbalanced accessory genome model reveals a collaborative survival strategy of Sorangium cellulosum strains in nature.</title>
        <authorList>
            <person name="Han K."/>
            <person name="Peng R."/>
            <person name="Blom J."/>
            <person name="Li Y.-Z."/>
        </authorList>
    </citation>
    <scope>NUCLEOTIDE SEQUENCE [LARGE SCALE GENOMIC DNA]</scope>
    <source>
        <strain evidence="5 6">So0011-07</strain>
    </source>
</reference>
<comment type="caution">
    <text evidence="5">The sequence shown here is derived from an EMBL/GenBank/DDBJ whole genome shotgun (WGS) entry which is preliminary data.</text>
</comment>
<dbReference type="InterPro" id="IPR008354">
    <property type="entry name" value="Glc-Fru_OxRdtase_bac"/>
</dbReference>
<dbReference type="InterPro" id="IPR004104">
    <property type="entry name" value="Gfo/Idh/MocA-like_OxRdtase_C"/>
</dbReference>
<dbReference type="PANTHER" id="PTHR22604">
    <property type="entry name" value="OXIDOREDUCTASES"/>
    <property type="match status" value="1"/>
</dbReference>
<evidence type="ECO:0000313" key="5">
    <source>
        <dbReference type="EMBL" id="KYF89528.1"/>
    </source>
</evidence>
<feature type="domain" description="Gfo/Idh/MocA-like oxidoreductase C-terminal" evidence="4">
    <location>
        <begin position="220"/>
        <end position="413"/>
    </location>
</feature>
<comment type="similarity">
    <text evidence="1">Belongs to the Gfo/Idh/MocA family.</text>
</comment>
<keyword evidence="2" id="KW-0560">Oxidoreductase</keyword>
<accession>A0A150SBJ6</accession>
<proteinExistence type="inferred from homology"/>
<name>A0A150SBJ6_SORCE</name>
<dbReference type="SUPFAM" id="SSF51735">
    <property type="entry name" value="NAD(P)-binding Rossmann-fold domains"/>
    <property type="match status" value="1"/>
</dbReference>
<dbReference type="InterPro" id="IPR000683">
    <property type="entry name" value="Gfo/Idh/MocA-like_OxRdtase_N"/>
</dbReference>
<dbReference type="InterPro" id="IPR036291">
    <property type="entry name" value="NAD(P)-bd_dom_sf"/>
</dbReference>
<evidence type="ECO:0000259" key="3">
    <source>
        <dbReference type="Pfam" id="PF01408"/>
    </source>
</evidence>
<organism evidence="5 6">
    <name type="scientific">Sorangium cellulosum</name>
    <name type="common">Polyangium cellulosum</name>
    <dbReference type="NCBI Taxonomy" id="56"/>
    <lineage>
        <taxon>Bacteria</taxon>
        <taxon>Pseudomonadati</taxon>
        <taxon>Myxococcota</taxon>
        <taxon>Polyangia</taxon>
        <taxon>Polyangiales</taxon>
        <taxon>Polyangiaceae</taxon>
        <taxon>Sorangium</taxon>
    </lineage>
</organism>
<dbReference type="AlphaFoldDB" id="A0A150SBJ6"/>
<protein>
    <recommendedName>
        <fullName evidence="7">Glucose-fructose oxidoreductase</fullName>
    </recommendedName>
</protein>